<evidence type="ECO:0000256" key="1">
    <source>
        <dbReference type="SAM" id="MobiDB-lite"/>
    </source>
</evidence>
<dbReference type="Pfam" id="PF05193">
    <property type="entry name" value="Peptidase_M16_C"/>
    <property type="match status" value="1"/>
</dbReference>
<evidence type="ECO:0000313" key="3">
    <source>
        <dbReference type="EMBL" id="MCC0100169.1"/>
    </source>
</evidence>
<evidence type="ECO:0000259" key="2">
    <source>
        <dbReference type="Pfam" id="PF05193"/>
    </source>
</evidence>
<evidence type="ECO:0000313" key="4">
    <source>
        <dbReference type="Proteomes" id="UP001520654"/>
    </source>
</evidence>
<feature type="compositionally biased region" description="Pro residues" evidence="1">
    <location>
        <begin position="177"/>
        <end position="186"/>
    </location>
</feature>
<feature type="region of interest" description="Disordered" evidence="1">
    <location>
        <begin position="165"/>
        <end position="196"/>
    </location>
</feature>
<sequence>MTAQRPGHAVIVDLPRGHEDDAPELRGLAALAARVLADPCRPGAARLAADRGWRTRHQLEARASSFAFWSVDDDVEEAGAALAAGASRWTESDHELLARSRAAQRVLAGQRAGQVLTQLNQASHQAAWGWTPPSALGAAQTIANLSGEVVREELARLGSALRVHGAPRCDGSRGPRPDGPALPAAPPQASTSTDDRRWRGGVVHVRTTAESARLSVRLPCHSDRPGALEVLVEVLGSGPEGRLHRALRGERGIAYGFSAGHWSQDSTNSVAATAFVRAPDVADTVRILLDAVGGLLESPPGEREFEAARQRCLARLLTSLDDPFAAADEVRRAARGQTPIGELVRSVSALTSLDGLRAVSGRRPAVAVVGPDPCGRAVEEALGSHP</sequence>
<gene>
    <name evidence="3" type="ORF">K7B10_36385</name>
</gene>
<accession>A0ABS8EJ01</accession>
<organism evidence="3 4">
    <name type="scientific">Streptomyces flavotricini</name>
    <dbReference type="NCBI Taxonomy" id="66888"/>
    <lineage>
        <taxon>Bacteria</taxon>
        <taxon>Bacillati</taxon>
        <taxon>Actinomycetota</taxon>
        <taxon>Actinomycetes</taxon>
        <taxon>Kitasatosporales</taxon>
        <taxon>Streptomycetaceae</taxon>
        <taxon>Streptomyces</taxon>
    </lineage>
</organism>
<dbReference type="RefSeq" id="WP_229343468.1">
    <property type="nucleotide sequence ID" value="NZ_JAINUL010000001.1"/>
</dbReference>
<reference evidence="3 4" key="1">
    <citation type="submission" date="2021-08" db="EMBL/GenBank/DDBJ databases">
        <title>Genomic Architecture of Streptomyces flavotricini NGL1 and Streptomyces erythrochromogenes HMS4 With Differential Plant Beneficial attributes and laccase production capabilities.</title>
        <authorList>
            <person name="Salwan R."/>
            <person name="Kaur R."/>
            <person name="Sharma V."/>
        </authorList>
    </citation>
    <scope>NUCLEOTIDE SEQUENCE [LARGE SCALE GENOMIC DNA]</scope>
    <source>
        <strain evidence="3 4">NGL1</strain>
    </source>
</reference>
<proteinExistence type="predicted"/>
<comment type="caution">
    <text evidence="3">The sequence shown here is derived from an EMBL/GenBank/DDBJ whole genome shotgun (WGS) entry which is preliminary data.</text>
</comment>
<keyword evidence="4" id="KW-1185">Reference proteome</keyword>
<protein>
    <submittedName>
        <fullName evidence="3">Insulinase family protein</fullName>
    </submittedName>
</protein>
<dbReference type="InterPro" id="IPR011249">
    <property type="entry name" value="Metalloenz_LuxS/M16"/>
</dbReference>
<dbReference type="Gene3D" id="3.30.830.10">
    <property type="entry name" value="Metalloenzyme, LuxS/M16 peptidase-like"/>
    <property type="match status" value="1"/>
</dbReference>
<dbReference type="Proteomes" id="UP001520654">
    <property type="component" value="Unassembled WGS sequence"/>
</dbReference>
<feature type="domain" description="Peptidase M16 C-terminal" evidence="2">
    <location>
        <begin position="185"/>
        <end position="310"/>
    </location>
</feature>
<dbReference type="EMBL" id="JAINUL010000001">
    <property type="protein sequence ID" value="MCC0100169.1"/>
    <property type="molecule type" value="Genomic_DNA"/>
</dbReference>
<name>A0ABS8EJ01_9ACTN</name>
<dbReference type="SUPFAM" id="SSF63411">
    <property type="entry name" value="LuxS/MPP-like metallohydrolase"/>
    <property type="match status" value="1"/>
</dbReference>
<dbReference type="InterPro" id="IPR007863">
    <property type="entry name" value="Peptidase_M16_C"/>
</dbReference>